<protein>
    <submittedName>
        <fullName evidence="1">Protein GlxC</fullName>
    </submittedName>
</protein>
<dbReference type="PANTHER" id="PTHR39673">
    <property type="entry name" value="TUNGSTEN FORMYLMETHANOFURAN DEHYDROGENASE, SUBUNIT C (FWDC)"/>
    <property type="match status" value="1"/>
</dbReference>
<evidence type="ECO:0000313" key="1">
    <source>
        <dbReference type="EMBL" id="MBO0129966.1"/>
    </source>
</evidence>
<accession>A0ABS3EDC8</accession>
<comment type="caution">
    <text evidence="1">The sequence shown here is derived from an EMBL/GenBank/DDBJ whole genome shotgun (WGS) entry which is preliminary data.</text>
</comment>
<evidence type="ECO:0000313" key="2">
    <source>
        <dbReference type="Proteomes" id="UP000664699"/>
    </source>
</evidence>
<keyword evidence="2" id="KW-1185">Reference proteome</keyword>
<dbReference type="PANTHER" id="PTHR39673:SF5">
    <property type="entry name" value="TUNGSTEN-CONTAINING FORMYLMETHANOFURAN DEHYDROGENASE 2 SUBUNIT C"/>
    <property type="match status" value="1"/>
</dbReference>
<dbReference type="PIRSF" id="PIRSF006519">
    <property type="entry name" value="GOGAT_dom3"/>
    <property type="match status" value="1"/>
</dbReference>
<dbReference type="InterPro" id="IPR036485">
    <property type="entry name" value="Glu_synth_asu_C_sf"/>
</dbReference>
<name>A0ABS3EDC8_9HYPH</name>
<dbReference type="Proteomes" id="UP000664699">
    <property type="component" value="Unassembled WGS sequence"/>
</dbReference>
<dbReference type="CDD" id="cd00504">
    <property type="entry name" value="GXGXG"/>
    <property type="match status" value="1"/>
</dbReference>
<sequence length="228" mass="23747">MPVFDLSHTPLRELNSALHGLSSGVNDTEFEVVNPRGHHAVAVGIDSPVTVDVRGSVGYYCAGMNDGGTVTVHGSAGPGVAENMMSGTVVIEGDASQYAGATGRGGLLIIKGNAASRCGISMKGIDIVVKGNIGHMSAFMGQSGHLVVCGDAGDALGDSLYEAKLFVRGSVKSLGADCIEKEMRPEHLEKLAELLEKAGVTDVSPSEFKRYGSARTLYNFNIDNADAY</sequence>
<dbReference type="InterPro" id="IPR012061">
    <property type="entry name" value="Glu_synth_lsu_3"/>
</dbReference>
<dbReference type="RefSeq" id="WP_207133210.1">
    <property type="nucleotide sequence ID" value="NZ_JAFLNA010000002.1"/>
</dbReference>
<proteinExistence type="predicted"/>
<organism evidence="1 2">
    <name type="scientific">Agrobacterium burrii</name>
    <dbReference type="NCBI Taxonomy" id="2815339"/>
    <lineage>
        <taxon>Bacteria</taxon>
        <taxon>Pseudomonadati</taxon>
        <taxon>Pseudomonadota</taxon>
        <taxon>Alphaproteobacteria</taxon>
        <taxon>Hyphomicrobiales</taxon>
        <taxon>Rhizobiaceae</taxon>
        <taxon>Rhizobium/Agrobacterium group</taxon>
        <taxon>Agrobacterium</taxon>
        <taxon>Agrobacterium tumefaciens complex</taxon>
    </lineage>
</organism>
<dbReference type="Gene3D" id="2.160.20.60">
    <property type="entry name" value="Glutamate synthase, alpha subunit, C-terminal domain"/>
    <property type="match status" value="1"/>
</dbReference>
<dbReference type="SUPFAM" id="SSF69336">
    <property type="entry name" value="Alpha subunit of glutamate synthase, C-terminal domain"/>
    <property type="match status" value="1"/>
</dbReference>
<dbReference type="EMBL" id="JAFLNA010000002">
    <property type="protein sequence ID" value="MBO0129966.1"/>
    <property type="molecule type" value="Genomic_DNA"/>
</dbReference>
<reference evidence="1 2" key="1">
    <citation type="submission" date="2021-03" db="EMBL/GenBank/DDBJ databases">
        <title>Whole genome sequence of Agrobacterium sp. strain Rnr.</title>
        <authorList>
            <person name="Mafakheri H."/>
            <person name="Taghavi S.M."/>
            <person name="Nemanja K."/>
            <person name="Osdaghi E."/>
        </authorList>
    </citation>
    <scope>NUCLEOTIDE SEQUENCE [LARGE SCALE GENOMIC DNA]</scope>
    <source>
        <strain evidence="1 2">Rnr</strain>
    </source>
</reference>
<gene>
    <name evidence="1" type="ORF">JZX89_04320</name>
</gene>